<keyword evidence="2" id="KW-1185">Reference proteome</keyword>
<name>I1QLG2_ORYGL</name>
<accession>I1QLG2</accession>
<dbReference type="Gramene" id="ORGLA08G0226300.1">
    <property type="protein sequence ID" value="ORGLA08G0226300.1"/>
    <property type="gene ID" value="ORGLA08G0226300"/>
</dbReference>
<dbReference type="AlphaFoldDB" id="I1QLG2"/>
<sequence length="98" mass="9885">MPRSGSGLAPVVGRSAGSISSVVRSSRLALSGARQVACAFQDLLGTSSCRSHHPSLPAPDPIIDGGVDFGGRAGLADELHGGSKQMATSTATWIQARA</sequence>
<reference evidence="2" key="2">
    <citation type="submission" date="2018-04" db="EMBL/GenBank/DDBJ databases">
        <title>OglaRS2 (Oryza glaberrima Reference Sequence Version 2).</title>
        <authorList>
            <person name="Zhang J."/>
            <person name="Kudrna D."/>
            <person name="Lee S."/>
            <person name="Talag J."/>
            <person name="Rajasekar S."/>
            <person name="Wing R.A."/>
        </authorList>
    </citation>
    <scope>NUCLEOTIDE SEQUENCE [LARGE SCALE GENOMIC DNA]</scope>
    <source>
        <strain evidence="2">cv. IRGC 96717</strain>
    </source>
</reference>
<reference evidence="1" key="1">
    <citation type="submission" date="2015-06" db="UniProtKB">
        <authorList>
            <consortium name="EnsemblPlants"/>
        </authorList>
    </citation>
    <scope>IDENTIFICATION</scope>
</reference>
<protein>
    <submittedName>
        <fullName evidence="1">Uncharacterized protein</fullName>
    </submittedName>
</protein>
<proteinExistence type="predicted"/>
<evidence type="ECO:0000313" key="1">
    <source>
        <dbReference type="EnsemblPlants" id="ORGLA08G0226300.1"/>
    </source>
</evidence>
<organism evidence="1 2">
    <name type="scientific">Oryza glaberrima</name>
    <name type="common">African rice</name>
    <dbReference type="NCBI Taxonomy" id="4538"/>
    <lineage>
        <taxon>Eukaryota</taxon>
        <taxon>Viridiplantae</taxon>
        <taxon>Streptophyta</taxon>
        <taxon>Embryophyta</taxon>
        <taxon>Tracheophyta</taxon>
        <taxon>Spermatophyta</taxon>
        <taxon>Magnoliopsida</taxon>
        <taxon>Liliopsida</taxon>
        <taxon>Poales</taxon>
        <taxon>Poaceae</taxon>
        <taxon>BOP clade</taxon>
        <taxon>Oryzoideae</taxon>
        <taxon>Oryzeae</taxon>
        <taxon>Oryzinae</taxon>
        <taxon>Oryza</taxon>
    </lineage>
</organism>
<dbReference type="Proteomes" id="UP000007306">
    <property type="component" value="Unassembled WGS sequence"/>
</dbReference>
<dbReference type="EnsemblPlants" id="ORGLA08G0226300.1">
    <property type="protein sequence ID" value="ORGLA08G0226300.1"/>
    <property type="gene ID" value="ORGLA08G0226300"/>
</dbReference>
<dbReference type="HOGENOM" id="CLU_2337094_0_0_1"/>
<evidence type="ECO:0000313" key="2">
    <source>
        <dbReference type="Proteomes" id="UP000007306"/>
    </source>
</evidence>